<dbReference type="InterPro" id="IPR049900">
    <property type="entry name" value="PKS_mFAS_DH"/>
</dbReference>
<feature type="region of interest" description="Disordered" evidence="2">
    <location>
        <begin position="484"/>
        <end position="514"/>
    </location>
</feature>
<dbReference type="PROSITE" id="PS52019">
    <property type="entry name" value="PKS_MFAS_DH"/>
    <property type="match status" value="1"/>
</dbReference>
<dbReference type="InterPro" id="IPR049551">
    <property type="entry name" value="PKS_DH_C"/>
</dbReference>
<keyword evidence="5" id="KW-1185">Reference proteome</keyword>
<dbReference type="AlphaFoldDB" id="A0A2Z3GYG2"/>
<feature type="active site" description="Proton acceptor; for dehydratase activity" evidence="1">
    <location>
        <position position="608"/>
    </location>
</feature>
<name>A0A2Z3GYG2_9BACT</name>
<evidence type="ECO:0000313" key="5">
    <source>
        <dbReference type="Proteomes" id="UP000245802"/>
    </source>
</evidence>
<dbReference type="SUPFAM" id="SSF52151">
    <property type="entry name" value="FabD/lysophospholipase-like"/>
    <property type="match status" value="1"/>
</dbReference>
<dbReference type="SMART" id="SM00827">
    <property type="entry name" value="PKS_AT"/>
    <property type="match status" value="1"/>
</dbReference>
<dbReference type="GO" id="GO:0016740">
    <property type="term" value="F:transferase activity"/>
    <property type="evidence" value="ECO:0007669"/>
    <property type="project" value="InterPro"/>
</dbReference>
<dbReference type="Gene3D" id="3.30.70.250">
    <property type="entry name" value="Malonyl-CoA ACP transacylase, ACP-binding"/>
    <property type="match status" value="1"/>
</dbReference>
<feature type="region of interest" description="N-terminal hotdog fold" evidence="1">
    <location>
        <begin position="574"/>
        <end position="715"/>
    </location>
</feature>
<dbReference type="InterPro" id="IPR052568">
    <property type="entry name" value="PKS-FAS_Synthase"/>
</dbReference>
<reference evidence="4 5" key="1">
    <citation type="submission" date="2018-01" db="EMBL/GenBank/DDBJ databases">
        <title>G. obscuriglobus.</title>
        <authorList>
            <person name="Franke J."/>
            <person name="Blomberg W."/>
            <person name="Selmecki A."/>
        </authorList>
    </citation>
    <scope>NUCLEOTIDE SEQUENCE [LARGE SCALE GENOMIC DNA]</scope>
    <source>
        <strain evidence="4 5">DSM 5831</strain>
    </source>
</reference>
<dbReference type="InterPro" id="IPR042104">
    <property type="entry name" value="PKS_dehydratase_sf"/>
</dbReference>
<dbReference type="InterPro" id="IPR001227">
    <property type="entry name" value="Ac_transferase_dom_sf"/>
</dbReference>
<evidence type="ECO:0000256" key="1">
    <source>
        <dbReference type="PROSITE-ProRule" id="PRU01363"/>
    </source>
</evidence>
<dbReference type="EMBL" id="CP025958">
    <property type="protein sequence ID" value="AWM36376.1"/>
    <property type="molecule type" value="Genomic_DNA"/>
</dbReference>
<dbReference type="Proteomes" id="UP000245802">
    <property type="component" value="Chromosome"/>
</dbReference>
<dbReference type="Pfam" id="PF14765">
    <property type="entry name" value="PS-DH"/>
    <property type="match status" value="1"/>
</dbReference>
<dbReference type="Gene3D" id="3.40.366.10">
    <property type="entry name" value="Malonyl-Coenzyme A Acyl Carrier Protein, domain 2"/>
    <property type="match status" value="1"/>
</dbReference>
<dbReference type="InterPro" id="IPR016036">
    <property type="entry name" value="Malonyl_transacylase_ACP-bd"/>
</dbReference>
<dbReference type="InterPro" id="IPR014043">
    <property type="entry name" value="Acyl_transferase_dom"/>
</dbReference>
<organism evidence="4 5">
    <name type="scientific">Gemmata obscuriglobus</name>
    <dbReference type="NCBI Taxonomy" id="114"/>
    <lineage>
        <taxon>Bacteria</taxon>
        <taxon>Pseudomonadati</taxon>
        <taxon>Planctomycetota</taxon>
        <taxon>Planctomycetia</taxon>
        <taxon>Gemmatales</taxon>
        <taxon>Gemmataceae</taxon>
        <taxon>Gemmata</taxon>
    </lineage>
</organism>
<protein>
    <submittedName>
        <fullName evidence="4">Beta-ketoacyl synthase</fullName>
    </submittedName>
</protein>
<dbReference type="InterPro" id="IPR016035">
    <property type="entry name" value="Acyl_Trfase/lysoPLipase"/>
</dbReference>
<evidence type="ECO:0000313" key="4">
    <source>
        <dbReference type="EMBL" id="AWM36376.1"/>
    </source>
</evidence>
<sequence>MTNTLTDSPLPATPPATGWDTVLFVLRGADRAELRARALALVADLERRPDAELVPLAAALAAELQPGGARLAVVAGSRADLLARLTRAADRLGDPKVKQIRDSNGAYYFSEPLAEQGTVALLFPGEGAQYLNMLADLCGVFPEVEDTFAWSDQLSAEAGRPEASLRRMLHLPPSATAEEKAAAEAELRGLGPSIFGVLLADQAIYRVIEHLKVPVAAMAGHSAGELGALLASGAMDTRESHGSRLPDIMEVMQRQEADAGGPDVALLAVGASKQTITEVAEAVAGGAVIVAMDNCPHQCVAVGPTHLVAAVESALAEKGVIAERLPFKRPYHTPLFEPYMGAFRELFAAVPFGGQHTPIYSCSTGALFPSDPDAMRELAVNHWVHPVEFTRLIENMHADGVRLFVECGPRGNLSAFVEDILRGKPFAAIPANVPRKSGPTQINHMVAQLVAHGVELNLGHLFGARDEDPAPGPLTVLVAPANGASVGQREGSGSSADPRQSPPIGPPGERRGAMGRSDFAVHDYLRVMGQFLDTQREVMSAFLGSPFVPSAPAPAADRLVSTEPLPALEPEALPPFCLVETVVHHEPGREIVFRRVLDEREDRYASDHTLGGRGVSREDPGQNGLPVLPMTFSLEAMAEAASLLVPGKVVIGLRNIRLFRWLPLDPETTTLEVRATVAVVDPGTGAVEVRADVRDLGNSFLRDGAGKASAEAVVLLADRYPDPPAPLPFELTGAVPCKSTVEDLRRNMFHGPVFQMIRTLDTTGREGIEGTLEVQSRETWFRSNPDPQFALDPVLMDAAMHILGAWHLEQPDWTGRILLPFEVQKVEYFGPTPQVGAHVLVRGHNEQESARHFRHGLEVFDETGNVWLRLTGAGYWRFYLPFGHVNFFGPKDEYYLSREWAEAAAGNAEFGTRNSEQKTQGNSTPHSAFAKCYFLEPPADLKQPVLRAAGARVTMTPAELDVFGTWTGTDAELNDWFFGRMLAKDAVRSAWSQKHGEAMFPADMETETADGRIVCRPRGAAKSEAFPNVAVAVADGKVAAFAAFAEWVGIALQTVPKNATPEADAEARKAVACGAVADALGVPREGCTLQSLDANTGAARVTAGGAAFRVQTARNKDAVVATTLCEPA</sequence>
<dbReference type="Gene3D" id="3.30.70.3290">
    <property type="match status" value="1"/>
</dbReference>
<dbReference type="PANTHER" id="PTHR43074">
    <property type="entry name" value="OMEGA-3 POLYUNSATURATED FATTY ACID SYNTHASE PFAB-RELATED"/>
    <property type="match status" value="1"/>
</dbReference>
<evidence type="ECO:0000259" key="3">
    <source>
        <dbReference type="PROSITE" id="PS52019"/>
    </source>
</evidence>
<accession>A0A2Z3GYG2</accession>
<dbReference type="SUPFAM" id="SSF55048">
    <property type="entry name" value="Probable ACP-binding domain of malonyl-CoA ACP transacylase"/>
    <property type="match status" value="1"/>
</dbReference>
<dbReference type="PANTHER" id="PTHR43074:SF1">
    <property type="entry name" value="BETA-KETOACYL SYNTHASE FAMILY PROTEIN-RELATED"/>
    <property type="match status" value="1"/>
</dbReference>
<feature type="active site" description="Proton donor; for dehydratase activity" evidence="1">
    <location>
        <position position="797"/>
    </location>
</feature>
<dbReference type="OrthoDB" id="219272at2"/>
<proteinExistence type="predicted"/>
<feature type="region of interest" description="C-terminal hotdog fold" evidence="1">
    <location>
        <begin position="732"/>
        <end position="884"/>
    </location>
</feature>
<dbReference type="KEGG" id="gog:C1280_04640"/>
<gene>
    <name evidence="4" type="ORF">C1280_04640</name>
</gene>
<dbReference type="RefSeq" id="WP_010045541.1">
    <property type="nucleotide sequence ID" value="NZ_CP025958.1"/>
</dbReference>
<evidence type="ECO:0000256" key="2">
    <source>
        <dbReference type="SAM" id="MobiDB-lite"/>
    </source>
</evidence>
<feature type="domain" description="PKS/mFAS DH" evidence="3">
    <location>
        <begin position="574"/>
        <end position="884"/>
    </location>
</feature>
<dbReference type="Gene3D" id="3.10.129.110">
    <property type="entry name" value="Polyketide synthase dehydratase"/>
    <property type="match status" value="1"/>
</dbReference>